<organism evidence="3 4">
    <name type="scientific">Puccinia coronata f. sp. avenae</name>
    <dbReference type="NCBI Taxonomy" id="200324"/>
    <lineage>
        <taxon>Eukaryota</taxon>
        <taxon>Fungi</taxon>
        <taxon>Dikarya</taxon>
        <taxon>Basidiomycota</taxon>
        <taxon>Pucciniomycotina</taxon>
        <taxon>Pucciniomycetes</taxon>
        <taxon>Pucciniales</taxon>
        <taxon>Pucciniaceae</taxon>
        <taxon>Puccinia</taxon>
    </lineage>
</organism>
<evidence type="ECO:0000313" key="3">
    <source>
        <dbReference type="EMBL" id="PLW19854.1"/>
    </source>
</evidence>
<sequence length="224" mass="24298">MRACALKWSKSTLMSLYQQGLKEKVQLAIVMRNVYFTWLPAMQEMALQAGNTLEAIRSGHPNPIPGGTSTPASNLLAFQDNLGNRTGRLTNAKRECWAQLSLCFRCGQEGHVSCRCRQGPKRTAGSHPTLLTARISEVQAEIHHARAAASSSSGSSNPDTAVFITSKNASSQITTSKNASYFDIKGGLLTPFQPHLIRKNLPATTISLTTHPAHSPELTTTLIK</sequence>
<dbReference type="InterPro" id="IPR001878">
    <property type="entry name" value="Znf_CCHC"/>
</dbReference>
<gene>
    <name evidence="3" type="ORF">PCANC_09260</name>
</gene>
<feature type="domain" description="CCHC-type" evidence="2">
    <location>
        <begin position="103"/>
        <end position="118"/>
    </location>
</feature>
<keyword evidence="4" id="KW-1185">Reference proteome</keyword>
<dbReference type="OrthoDB" id="427960at2759"/>
<reference evidence="3 4" key="1">
    <citation type="submission" date="2017-11" db="EMBL/GenBank/DDBJ databases">
        <title>De novo assembly and phasing of dikaryotic genomes from two isolates of Puccinia coronata f. sp. avenae, the causal agent of oat crown rust.</title>
        <authorList>
            <person name="Miller M.E."/>
            <person name="Zhang Y."/>
            <person name="Omidvar V."/>
            <person name="Sperschneider J."/>
            <person name="Schwessinger B."/>
            <person name="Raley C."/>
            <person name="Palmer J.M."/>
            <person name="Garnica D."/>
            <person name="Upadhyaya N."/>
            <person name="Rathjen J."/>
            <person name="Taylor J.M."/>
            <person name="Park R.F."/>
            <person name="Dodds P.N."/>
            <person name="Hirsch C.D."/>
            <person name="Kianian S.F."/>
            <person name="Figueroa M."/>
        </authorList>
    </citation>
    <scope>NUCLEOTIDE SEQUENCE [LARGE SCALE GENOMIC DNA]</scope>
    <source>
        <strain evidence="3">12NC29</strain>
    </source>
</reference>
<dbReference type="EMBL" id="PGCJ01000806">
    <property type="protein sequence ID" value="PLW19854.1"/>
    <property type="molecule type" value="Genomic_DNA"/>
</dbReference>
<evidence type="ECO:0000256" key="1">
    <source>
        <dbReference type="PROSITE-ProRule" id="PRU00047"/>
    </source>
</evidence>
<keyword evidence="1" id="KW-0479">Metal-binding</keyword>
<protein>
    <recommendedName>
        <fullName evidence="2">CCHC-type domain-containing protein</fullName>
    </recommendedName>
</protein>
<dbReference type="GO" id="GO:0003676">
    <property type="term" value="F:nucleic acid binding"/>
    <property type="evidence" value="ECO:0007669"/>
    <property type="project" value="InterPro"/>
</dbReference>
<comment type="caution">
    <text evidence="3">The sequence shown here is derived from an EMBL/GenBank/DDBJ whole genome shotgun (WGS) entry which is preliminary data.</text>
</comment>
<dbReference type="AlphaFoldDB" id="A0A2N5T315"/>
<keyword evidence="1" id="KW-0862">Zinc</keyword>
<name>A0A2N5T315_9BASI</name>
<evidence type="ECO:0000313" key="4">
    <source>
        <dbReference type="Proteomes" id="UP000235388"/>
    </source>
</evidence>
<accession>A0A2N5T315</accession>
<dbReference type="PROSITE" id="PS50158">
    <property type="entry name" value="ZF_CCHC"/>
    <property type="match status" value="1"/>
</dbReference>
<dbReference type="GO" id="GO:0008270">
    <property type="term" value="F:zinc ion binding"/>
    <property type="evidence" value="ECO:0007669"/>
    <property type="project" value="UniProtKB-KW"/>
</dbReference>
<dbReference type="Proteomes" id="UP000235388">
    <property type="component" value="Unassembled WGS sequence"/>
</dbReference>
<dbReference type="STRING" id="200324.A0A2N5T315"/>
<evidence type="ECO:0000259" key="2">
    <source>
        <dbReference type="PROSITE" id="PS50158"/>
    </source>
</evidence>
<proteinExistence type="predicted"/>
<keyword evidence="1" id="KW-0863">Zinc-finger</keyword>